<dbReference type="SMART" id="SM00342">
    <property type="entry name" value="HTH_ARAC"/>
    <property type="match status" value="1"/>
</dbReference>
<comment type="caution">
    <text evidence="5">The sequence shown here is derived from an EMBL/GenBank/DDBJ whole genome shotgun (WGS) entry which is preliminary data.</text>
</comment>
<evidence type="ECO:0000256" key="1">
    <source>
        <dbReference type="ARBA" id="ARBA00023015"/>
    </source>
</evidence>
<dbReference type="PANTHER" id="PTHR46796">
    <property type="entry name" value="HTH-TYPE TRANSCRIPTIONAL ACTIVATOR RHAS-RELATED"/>
    <property type="match status" value="1"/>
</dbReference>
<evidence type="ECO:0000256" key="3">
    <source>
        <dbReference type="ARBA" id="ARBA00023163"/>
    </source>
</evidence>
<organism evidence="5 6">
    <name type="scientific">Dictyobacter halimunensis</name>
    <dbReference type="NCBI Taxonomy" id="3026934"/>
    <lineage>
        <taxon>Bacteria</taxon>
        <taxon>Bacillati</taxon>
        <taxon>Chloroflexota</taxon>
        <taxon>Ktedonobacteria</taxon>
        <taxon>Ktedonobacterales</taxon>
        <taxon>Dictyobacteraceae</taxon>
        <taxon>Dictyobacter</taxon>
    </lineage>
</organism>
<sequence length="276" mass="31273">MPREHEYVKFWQDATLSNLELLHATYVRHSFAPHTHEGYAIGVIEQGAEQFAYRRRQHVAPVGSIVFINPGEVHTGSAAAEHGWTYRMLYPSTELLQQAVSDLTGRSRDIPFFTEPVVHDPDLGAEISLTHRALEEHASTLERESRMLWTLARLILRYADDHPRPRLFTKEHMGIQRVRSYLEENYAENISLDQLAAIACLSPFHLLRSFRDQVGLPPHAYQIQTRICHAKSLLSVGVSCVDTAITVGFADQSHFTKNFKRIVGVPPGLYGSILHS</sequence>
<dbReference type="Pfam" id="PF12833">
    <property type="entry name" value="HTH_18"/>
    <property type="match status" value="1"/>
</dbReference>
<feature type="domain" description="HTH araC/xylS-type" evidence="4">
    <location>
        <begin position="176"/>
        <end position="273"/>
    </location>
</feature>
<accession>A0ABQ6FR55</accession>
<protein>
    <submittedName>
        <fullName evidence="5">Transcriptional regulator</fullName>
    </submittedName>
</protein>
<dbReference type="InterPro" id="IPR014710">
    <property type="entry name" value="RmlC-like_jellyroll"/>
</dbReference>
<dbReference type="EMBL" id="BSRI01000001">
    <property type="protein sequence ID" value="GLV54938.1"/>
    <property type="molecule type" value="Genomic_DNA"/>
</dbReference>
<reference evidence="5 6" key="1">
    <citation type="submission" date="2023-02" db="EMBL/GenBank/DDBJ databases">
        <title>Dictyobacter halimunensis sp. nov., a new member of the class Ktedonobacteria from forest soil in a geothermal area.</title>
        <authorList>
            <person name="Rachmania M.K."/>
            <person name="Ningsih F."/>
            <person name="Sakai Y."/>
            <person name="Yabe S."/>
            <person name="Yokota A."/>
            <person name="Sjamsuridzal W."/>
        </authorList>
    </citation>
    <scope>NUCLEOTIDE SEQUENCE [LARGE SCALE GENOMIC DNA]</scope>
    <source>
        <strain evidence="5 6">S3.2.2.5</strain>
    </source>
</reference>
<dbReference type="InterPro" id="IPR003313">
    <property type="entry name" value="AraC-bd"/>
</dbReference>
<dbReference type="SUPFAM" id="SSF51215">
    <property type="entry name" value="Regulatory protein AraC"/>
    <property type="match status" value="1"/>
</dbReference>
<dbReference type="RefSeq" id="WP_338248830.1">
    <property type="nucleotide sequence ID" value="NZ_BSRI01000001.1"/>
</dbReference>
<keyword evidence="6" id="KW-1185">Reference proteome</keyword>
<dbReference type="SUPFAM" id="SSF46689">
    <property type="entry name" value="Homeodomain-like"/>
    <property type="match status" value="2"/>
</dbReference>
<dbReference type="InterPro" id="IPR050204">
    <property type="entry name" value="AraC_XylS_family_regulators"/>
</dbReference>
<dbReference type="InterPro" id="IPR018060">
    <property type="entry name" value="HTH_AraC"/>
</dbReference>
<keyword evidence="3" id="KW-0804">Transcription</keyword>
<proteinExistence type="predicted"/>
<name>A0ABQ6FR55_9CHLR</name>
<keyword evidence="2" id="KW-0238">DNA-binding</keyword>
<dbReference type="InterPro" id="IPR009057">
    <property type="entry name" value="Homeodomain-like_sf"/>
</dbReference>
<dbReference type="Gene3D" id="2.60.120.10">
    <property type="entry name" value="Jelly Rolls"/>
    <property type="match status" value="1"/>
</dbReference>
<dbReference type="InterPro" id="IPR037923">
    <property type="entry name" value="HTH-like"/>
</dbReference>
<dbReference type="Pfam" id="PF02311">
    <property type="entry name" value="AraC_binding"/>
    <property type="match status" value="1"/>
</dbReference>
<evidence type="ECO:0000256" key="2">
    <source>
        <dbReference type="ARBA" id="ARBA00023125"/>
    </source>
</evidence>
<dbReference type="Gene3D" id="1.10.10.60">
    <property type="entry name" value="Homeodomain-like"/>
    <property type="match status" value="2"/>
</dbReference>
<dbReference type="Proteomes" id="UP001344906">
    <property type="component" value="Unassembled WGS sequence"/>
</dbReference>
<gene>
    <name evidence="5" type="ORF">KDH_17850</name>
</gene>
<dbReference type="PANTHER" id="PTHR46796:SF2">
    <property type="entry name" value="TRANSCRIPTIONAL REGULATORY PROTEIN"/>
    <property type="match status" value="1"/>
</dbReference>
<evidence type="ECO:0000313" key="6">
    <source>
        <dbReference type="Proteomes" id="UP001344906"/>
    </source>
</evidence>
<evidence type="ECO:0000313" key="5">
    <source>
        <dbReference type="EMBL" id="GLV54938.1"/>
    </source>
</evidence>
<evidence type="ECO:0000259" key="4">
    <source>
        <dbReference type="PROSITE" id="PS01124"/>
    </source>
</evidence>
<dbReference type="PROSITE" id="PS01124">
    <property type="entry name" value="HTH_ARAC_FAMILY_2"/>
    <property type="match status" value="1"/>
</dbReference>
<keyword evidence="1" id="KW-0805">Transcription regulation</keyword>